<keyword evidence="10" id="KW-1185">Reference proteome</keyword>
<dbReference type="InterPro" id="IPR037051">
    <property type="entry name" value="4-carb_acid_sugar_kinase_N_sf"/>
</dbReference>
<dbReference type="GO" id="GO:0005524">
    <property type="term" value="F:ATP binding"/>
    <property type="evidence" value="ECO:0007669"/>
    <property type="project" value="UniProtKB-KW"/>
</dbReference>
<keyword evidence="3" id="KW-0547">Nucleotide-binding</keyword>
<evidence type="ECO:0000259" key="7">
    <source>
        <dbReference type="Pfam" id="PF07005"/>
    </source>
</evidence>
<evidence type="ECO:0000259" key="8">
    <source>
        <dbReference type="Pfam" id="PF17042"/>
    </source>
</evidence>
<dbReference type="Proteomes" id="UP000295258">
    <property type="component" value="Unassembled WGS sequence"/>
</dbReference>
<protein>
    <submittedName>
        <fullName evidence="9">Four-carbon acid sugar kinase family protein</fullName>
    </submittedName>
</protein>
<evidence type="ECO:0000313" key="9">
    <source>
        <dbReference type="EMBL" id="TDD04042.1"/>
    </source>
</evidence>
<name>A0A4R4VF88_9ACTN</name>
<dbReference type="GO" id="GO:0016301">
    <property type="term" value="F:kinase activity"/>
    <property type="evidence" value="ECO:0007669"/>
    <property type="project" value="UniProtKB-KW"/>
</dbReference>
<comment type="similarity">
    <text evidence="1">Belongs to the four-carbon acid sugar kinase family.</text>
</comment>
<keyword evidence="2" id="KW-0808">Transferase</keyword>
<dbReference type="EMBL" id="SMKO01000049">
    <property type="protein sequence ID" value="TDD04042.1"/>
    <property type="molecule type" value="Genomic_DNA"/>
</dbReference>
<dbReference type="Gene3D" id="3.40.50.10840">
    <property type="entry name" value="Putative sugar-binding, N-terminal domain"/>
    <property type="match status" value="1"/>
</dbReference>
<sequence>MTRIAFAADDFTGATDALWQFRRFGLTGSLVTDAAYLHDRDDVIGIATTARASADPASVVLPAFTALAALRPLVIQYKVCSTFDSSPEHGSIGAVVAALHREGLARGPVPVLAAQPELGRYTWFANHFVRAGDEVHRLDRYPPARDHPVTPATEADLRARLAGQGAGRIGWLPASPSEEAYRARAGDAAFVADAMTDEHVMALGRLLLADAATRTPLCCVGSGGLSYALASALTSAGAPAAGKGPAGARAAGGLEVRGGLGARAADGLEVREGRGAMAGEGQGALGAVAPVLVLSGSRSPITARQIDTAERAGWRVLGDLSGPAGLVEQVEASLRDGRHTIVESTRGPARDPDGIGKSLGRIAATMVRAGLVRRLVIAGGDTSGQVVAALGARSLDVAGSLAAGGPVCVLAADEPAFDGIEVALKGGQVGGDDFFLRAAAGRVRRGE</sequence>
<dbReference type="AlphaFoldDB" id="A0A4R4VF88"/>
<accession>A0A4R4VF88</accession>
<evidence type="ECO:0000313" key="10">
    <source>
        <dbReference type="Proteomes" id="UP000295258"/>
    </source>
</evidence>
<proteinExistence type="inferred from homology"/>
<feature type="domain" description="Four-carbon acid sugar kinase nucleotide binding" evidence="8">
    <location>
        <begin position="292"/>
        <end position="435"/>
    </location>
</feature>
<dbReference type="RefSeq" id="WP_132596710.1">
    <property type="nucleotide sequence ID" value="NZ_SMKO01000049.1"/>
</dbReference>
<keyword evidence="6" id="KW-0119">Carbohydrate metabolism</keyword>
<evidence type="ECO:0000256" key="2">
    <source>
        <dbReference type="ARBA" id="ARBA00022679"/>
    </source>
</evidence>
<evidence type="ECO:0000256" key="5">
    <source>
        <dbReference type="ARBA" id="ARBA00022840"/>
    </source>
</evidence>
<dbReference type="InterPro" id="IPR042213">
    <property type="entry name" value="NBD_C_sf"/>
</dbReference>
<organism evidence="9 10">
    <name type="scientific">Nonomuraea deserti</name>
    <dbReference type="NCBI Taxonomy" id="1848322"/>
    <lineage>
        <taxon>Bacteria</taxon>
        <taxon>Bacillati</taxon>
        <taxon>Actinomycetota</taxon>
        <taxon>Actinomycetes</taxon>
        <taxon>Streptosporangiales</taxon>
        <taxon>Streptosporangiaceae</taxon>
        <taxon>Nonomuraea</taxon>
    </lineage>
</organism>
<dbReference type="InterPro" id="IPR031475">
    <property type="entry name" value="NBD_C"/>
</dbReference>
<dbReference type="Gene3D" id="3.40.980.20">
    <property type="entry name" value="Four-carbon acid sugar kinase, nucleotide binding domain"/>
    <property type="match status" value="1"/>
</dbReference>
<evidence type="ECO:0000256" key="6">
    <source>
        <dbReference type="ARBA" id="ARBA00023277"/>
    </source>
</evidence>
<gene>
    <name evidence="9" type="ORF">E1292_19805</name>
</gene>
<dbReference type="SUPFAM" id="SSF142764">
    <property type="entry name" value="YgbK-like"/>
    <property type="match status" value="1"/>
</dbReference>
<evidence type="ECO:0000256" key="4">
    <source>
        <dbReference type="ARBA" id="ARBA00022777"/>
    </source>
</evidence>
<dbReference type="Pfam" id="PF17042">
    <property type="entry name" value="NBD_C"/>
    <property type="match status" value="1"/>
</dbReference>
<comment type="caution">
    <text evidence="9">The sequence shown here is derived from an EMBL/GenBank/DDBJ whole genome shotgun (WGS) entry which is preliminary data.</text>
</comment>
<evidence type="ECO:0000256" key="3">
    <source>
        <dbReference type="ARBA" id="ARBA00022741"/>
    </source>
</evidence>
<dbReference type="InterPro" id="IPR010737">
    <property type="entry name" value="4-carb_acid_sugar_kinase_N"/>
</dbReference>
<evidence type="ECO:0000256" key="1">
    <source>
        <dbReference type="ARBA" id="ARBA00005715"/>
    </source>
</evidence>
<keyword evidence="4 9" id="KW-0418">Kinase</keyword>
<feature type="domain" description="Four-carbon acid sugar kinase N-terminal" evidence="7">
    <location>
        <begin position="4"/>
        <end position="229"/>
    </location>
</feature>
<dbReference type="Pfam" id="PF07005">
    <property type="entry name" value="SBD_N"/>
    <property type="match status" value="1"/>
</dbReference>
<keyword evidence="5" id="KW-0067">ATP-binding</keyword>
<reference evidence="9 10" key="1">
    <citation type="submission" date="2019-03" db="EMBL/GenBank/DDBJ databases">
        <title>Draft genome sequences of novel Actinobacteria.</title>
        <authorList>
            <person name="Sahin N."/>
            <person name="Ay H."/>
            <person name="Saygin H."/>
        </authorList>
    </citation>
    <scope>NUCLEOTIDE SEQUENCE [LARGE SCALE GENOMIC DNA]</scope>
    <source>
        <strain evidence="9 10">KC310</strain>
    </source>
</reference>